<dbReference type="InterPro" id="IPR036397">
    <property type="entry name" value="RNaseH_sf"/>
</dbReference>
<dbReference type="InterPro" id="IPR052408">
    <property type="entry name" value="Exonuclease_MUT-7-like"/>
</dbReference>
<name>A0ABR0XM81_REHGL</name>
<evidence type="ECO:0000313" key="2">
    <source>
        <dbReference type="Proteomes" id="UP001318860"/>
    </source>
</evidence>
<keyword evidence="2" id="KW-1185">Reference proteome</keyword>
<dbReference type="PANTHER" id="PTHR47765:SF2">
    <property type="entry name" value="EXONUCLEASE MUT-7 HOMOLOG"/>
    <property type="match status" value="1"/>
</dbReference>
<dbReference type="EMBL" id="JABTTQ020000003">
    <property type="protein sequence ID" value="KAK6160249.1"/>
    <property type="molecule type" value="Genomic_DNA"/>
</dbReference>
<evidence type="ECO:0000313" key="1">
    <source>
        <dbReference type="EMBL" id="KAK6160249.1"/>
    </source>
</evidence>
<organism evidence="1 2">
    <name type="scientific">Rehmannia glutinosa</name>
    <name type="common">Chinese foxglove</name>
    <dbReference type="NCBI Taxonomy" id="99300"/>
    <lineage>
        <taxon>Eukaryota</taxon>
        <taxon>Viridiplantae</taxon>
        <taxon>Streptophyta</taxon>
        <taxon>Embryophyta</taxon>
        <taxon>Tracheophyta</taxon>
        <taxon>Spermatophyta</taxon>
        <taxon>Magnoliopsida</taxon>
        <taxon>eudicotyledons</taxon>
        <taxon>Gunneridae</taxon>
        <taxon>Pentapetalae</taxon>
        <taxon>asterids</taxon>
        <taxon>lamiids</taxon>
        <taxon>Lamiales</taxon>
        <taxon>Orobanchaceae</taxon>
        <taxon>Rehmannieae</taxon>
        <taxon>Rehmannia</taxon>
    </lineage>
</organism>
<proteinExistence type="predicted"/>
<accession>A0ABR0XM81</accession>
<reference evidence="1 2" key="1">
    <citation type="journal article" date="2021" name="Comput. Struct. Biotechnol. J.">
        <title>De novo genome assembly of the potent medicinal plant Rehmannia glutinosa using nanopore technology.</title>
        <authorList>
            <person name="Ma L."/>
            <person name="Dong C."/>
            <person name="Song C."/>
            <person name="Wang X."/>
            <person name="Zheng X."/>
            <person name="Niu Y."/>
            <person name="Chen S."/>
            <person name="Feng W."/>
        </authorList>
    </citation>
    <scope>NUCLEOTIDE SEQUENCE [LARGE SCALE GENOMIC DNA]</scope>
    <source>
        <strain evidence="1">DH-2019</strain>
    </source>
</reference>
<dbReference type="Proteomes" id="UP001318860">
    <property type="component" value="Unassembled WGS sequence"/>
</dbReference>
<dbReference type="Gene3D" id="3.30.420.10">
    <property type="entry name" value="Ribonuclease H-like superfamily/Ribonuclease H"/>
    <property type="match status" value="1"/>
</dbReference>
<gene>
    <name evidence="1" type="ORF">DH2020_003630</name>
</gene>
<sequence length="341" mass="38623">MFFTEGLRIGGVRPKRDNGVDLDVNSLFAGGNADNRGNSSPCAGGSKSIAGPIKCRSISKELDIHLFTSDNSPEFARLKYALTHSSIIRLDVEWKPNRHVSTFPIVSLLQIACRLVNSADMSTEFLFHLQAIHLPTVAYSLALLLQRNMWRWRHYPSKQGILLCLATSSSSFILSTTGLQIASAVTILRLGCFFNNHEIALLHQDDFRQYRDDFRHHQDEFRAFRTKQEQRVCQTLIITHRGDARAVRGAHGLPVRHAYAVDVTTKRTRDEVKKEHVSFALRMSIKAAHIIIDEPGKQVRSAVRINKSSKSYIAFKTMIFRQFMPIQQFMPLFDENGLEGA</sequence>
<comment type="caution">
    <text evidence="1">The sequence shown here is derived from an EMBL/GenBank/DDBJ whole genome shotgun (WGS) entry which is preliminary data.</text>
</comment>
<dbReference type="PANTHER" id="PTHR47765">
    <property type="entry name" value="3'-5' EXONUCLEASE DOMAIN-CONTAINING PROTEIN"/>
    <property type="match status" value="1"/>
</dbReference>
<protein>
    <submittedName>
        <fullName evidence="1">Uncharacterized protein</fullName>
    </submittedName>
</protein>